<dbReference type="Proteomes" id="UP000054324">
    <property type="component" value="Unassembled WGS sequence"/>
</dbReference>
<sequence length="132" mass="14774">VFEKYTHLQINLVFTRDSTESLIYDVLQLNVLHTGRLMFHEKEKRKRPAVAPFRCLAAMPPEGSTRAGTPLGCPSLDRGSREAEEPQQYSISHVRLSWQASLFGTASQLHSHSELIPIWSLPDSTGITGKNS</sequence>
<dbReference type="EMBL" id="KL596723">
    <property type="protein sequence ID" value="KER27434.1"/>
    <property type="molecule type" value="Genomic_DNA"/>
</dbReference>
<keyword evidence="3" id="KW-1185">Reference proteome</keyword>
<dbReference type="KEGG" id="ovi:T265_13801"/>
<organism evidence="2 3">
    <name type="scientific">Opisthorchis viverrini</name>
    <name type="common">Southeast Asian liver fluke</name>
    <dbReference type="NCBI Taxonomy" id="6198"/>
    <lineage>
        <taxon>Eukaryota</taxon>
        <taxon>Metazoa</taxon>
        <taxon>Spiralia</taxon>
        <taxon>Lophotrochozoa</taxon>
        <taxon>Platyhelminthes</taxon>
        <taxon>Trematoda</taxon>
        <taxon>Digenea</taxon>
        <taxon>Opisthorchiida</taxon>
        <taxon>Opisthorchiata</taxon>
        <taxon>Opisthorchiidae</taxon>
        <taxon>Opisthorchis</taxon>
    </lineage>
</organism>
<evidence type="ECO:0000313" key="2">
    <source>
        <dbReference type="EMBL" id="KER27434.1"/>
    </source>
</evidence>
<accession>A0A075AF74</accession>
<proteinExistence type="predicted"/>
<name>A0A075AF74_OPIVI</name>
<feature type="non-terminal residue" evidence="2">
    <location>
        <position position="1"/>
    </location>
</feature>
<dbReference type="RefSeq" id="XP_009168845.1">
    <property type="nucleotide sequence ID" value="XM_009170581.1"/>
</dbReference>
<evidence type="ECO:0000313" key="3">
    <source>
        <dbReference type="Proteomes" id="UP000054324"/>
    </source>
</evidence>
<feature type="region of interest" description="Disordered" evidence="1">
    <location>
        <begin position="61"/>
        <end position="88"/>
    </location>
</feature>
<reference evidence="2 3" key="1">
    <citation type="submission" date="2013-11" db="EMBL/GenBank/DDBJ databases">
        <title>Opisthorchis viverrini - life in the bile duct.</title>
        <authorList>
            <person name="Young N.D."/>
            <person name="Nagarajan N."/>
            <person name="Lin S.J."/>
            <person name="Korhonen P.K."/>
            <person name="Jex A.R."/>
            <person name="Hall R.S."/>
            <person name="Safavi-Hemami H."/>
            <person name="Kaewkong W."/>
            <person name="Bertrand D."/>
            <person name="Gao S."/>
            <person name="Seet Q."/>
            <person name="Wongkham S."/>
            <person name="Teh B.T."/>
            <person name="Wongkham C."/>
            <person name="Intapan P.M."/>
            <person name="Maleewong W."/>
            <person name="Yang X."/>
            <person name="Hu M."/>
            <person name="Wang Z."/>
            <person name="Hofmann A."/>
            <person name="Sternberg P.W."/>
            <person name="Tan P."/>
            <person name="Wang J."/>
            <person name="Gasser R.B."/>
        </authorList>
    </citation>
    <scope>NUCLEOTIDE SEQUENCE [LARGE SCALE GENOMIC DNA]</scope>
</reference>
<protein>
    <submittedName>
        <fullName evidence="2">Uncharacterized protein</fullName>
    </submittedName>
</protein>
<dbReference type="OrthoDB" id="247013at2759"/>
<gene>
    <name evidence="2" type="ORF">T265_13801</name>
</gene>
<evidence type="ECO:0000256" key="1">
    <source>
        <dbReference type="SAM" id="MobiDB-lite"/>
    </source>
</evidence>
<dbReference type="GeneID" id="20327968"/>
<dbReference type="AlphaFoldDB" id="A0A075AF74"/>
<dbReference type="CTD" id="20327968"/>